<dbReference type="InterPro" id="IPR005841">
    <property type="entry name" value="Alpha-D-phosphohexomutase_SF"/>
</dbReference>
<dbReference type="Pfam" id="PF02878">
    <property type="entry name" value="PGM_PMM_I"/>
    <property type="match status" value="1"/>
</dbReference>
<dbReference type="InterPro" id="IPR005843">
    <property type="entry name" value="A-D-PHexomutase_C"/>
</dbReference>
<sequence length="452" mass="50009">MNIKRNIFREYDIRGIYPEELNEATIRLIAGSVASKCHKEGIDVIAVGRDGRLSGESLLSEFCNEIIKYGIKVINIGLVTSPLLYYAAKKTVGKSGVMITGSHNPKDYNGLKLVINDKPVAGTEMLDLIDSINKDDYINAEIEHIDFLNQYVSEVTGSLEIDKNLKVVIDCGNGAAGAVAPLLFKKIGVQLSELFSEVDGNFPNHHPDPSKPENLKDLINKVLEENADIGFAFDGDGDRVGVVTKLGKDIFADKLLMLLAENVLENKQGAVVYDVKCSNHLHKTIEVNKGNAIMAPTGHFHIKNAIKKHSAVLAGEMSGHIFFNDKWYGFDDGHYTAARVLEIMTHKSSDIDSLINQYPKTASTPELNIKVADDKKFDVVSEFIDKANINGEKISIDGIRINMENGWGLLRASNTSPNLVLRFEGDTEEDLIQIKSMFLNEFSRIFPDIDLN</sequence>
<evidence type="ECO:0000256" key="1">
    <source>
        <dbReference type="ARBA" id="ARBA00000586"/>
    </source>
</evidence>
<protein>
    <recommendedName>
        <fullName evidence="5">phosphomannomutase</fullName>
        <ecNumber evidence="5">5.4.2.8</ecNumber>
    </recommendedName>
</protein>
<dbReference type="Pfam" id="PF00408">
    <property type="entry name" value="PGM_PMM_IV"/>
    <property type="match status" value="1"/>
</dbReference>
<dbReference type="InterPro" id="IPR016066">
    <property type="entry name" value="A-D-PHexomutase_CS"/>
</dbReference>
<evidence type="ECO:0000256" key="9">
    <source>
        <dbReference type="ARBA" id="ARBA00023235"/>
    </source>
</evidence>
<dbReference type="GO" id="GO:0004615">
    <property type="term" value="F:phosphomannomutase activity"/>
    <property type="evidence" value="ECO:0007669"/>
    <property type="project" value="UniProtKB-EC"/>
</dbReference>
<dbReference type="Gene3D" id="3.30.310.50">
    <property type="entry name" value="Alpha-D-phosphohexomutase, C-terminal domain"/>
    <property type="match status" value="1"/>
</dbReference>
<keyword evidence="8 10" id="KW-0460">Magnesium</keyword>
<accession>J4V682</accession>
<dbReference type="GO" id="GO:0005975">
    <property type="term" value="P:carbohydrate metabolic process"/>
    <property type="evidence" value="ECO:0007669"/>
    <property type="project" value="InterPro"/>
</dbReference>
<evidence type="ECO:0000259" key="12">
    <source>
        <dbReference type="Pfam" id="PF02878"/>
    </source>
</evidence>
<dbReference type="InterPro" id="IPR005844">
    <property type="entry name" value="A-D-PHexomutase_a/b/a-I"/>
</dbReference>
<organism evidence="15 16">
    <name type="scientific">SAR86 cluster bacterium SAR86B</name>
    <dbReference type="NCBI Taxonomy" id="1123867"/>
    <lineage>
        <taxon>Bacteria</taxon>
        <taxon>Pseudomonadati</taxon>
        <taxon>Pseudomonadota</taxon>
        <taxon>Gammaproteobacteria</taxon>
        <taxon>SAR86 cluster</taxon>
    </lineage>
</organism>
<evidence type="ECO:0000259" key="14">
    <source>
        <dbReference type="Pfam" id="PF02880"/>
    </source>
</evidence>
<dbReference type="InterPro" id="IPR005845">
    <property type="entry name" value="A-D-PHexomutase_a/b/a-II"/>
</dbReference>
<dbReference type="AlphaFoldDB" id="J4V682"/>
<keyword evidence="9" id="KW-0413">Isomerase</keyword>
<dbReference type="EC" id="5.4.2.8" evidence="5"/>
<proteinExistence type="inferred from homology"/>
<keyword evidence="7 10" id="KW-0479">Metal-binding</keyword>
<evidence type="ECO:0000256" key="4">
    <source>
        <dbReference type="ARBA" id="ARBA00010231"/>
    </source>
</evidence>
<evidence type="ECO:0000256" key="2">
    <source>
        <dbReference type="ARBA" id="ARBA00001946"/>
    </source>
</evidence>
<dbReference type="Proteomes" id="UP000010116">
    <property type="component" value="Unassembled WGS sequence"/>
</dbReference>
<dbReference type="PANTHER" id="PTHR43771:SF2">
    <property type="entry name" value="PHOSPHOMANNOMUTASE_PHOSPHOGLUCOMUTASE"/>
    <property type="match status" value="1"/>
</dbReference>
<dbReference type="GO" id="GO:0000287">
    <property type="term" value="F:magnesium ion binding"/>
    <property type="evidence" value="ECO:0007669"/>
    <property type="project" value="InterPro"/>
</dbReference>
<reference evidence="15 16" key="1">
    <citation type="journal article" date="2012" name="ISME J.">
        <title>Genomic insights to SAR86, an abundant and uncultivated marine bacterial lineage.</title>
        <authorList>
            <person name="Dupont C.L."/>
            <person name="Rusch D.B."/>
            <person name="Yooseph S."/>
            <person name="Lombardo M.J."/>
            <person name="Richter R.A."/>
            <person name="Valas R."/>
            <person name="Novotny M."/>
            <person name="Yee-Greenbaum J."/>
            <person name="Selengut J.D."/>
            <person name="Haft D.H."/>
            <person name="Halpern A.L."/>
            <person name="Lasken R.S."/>
            <person name="Nealson K."/>
            <person name="Friedman R."/>
            <person name="Venter J.C."/>
        </authorList>
    </citation>
    <scope>NUCLEOTIDE SEQUENCE [LARGE SCALE GENOMIC DNA]</scope>
</reference>
<dbReference type="Pfam" id="PF02880">
    <property type="entry name" value="PGM_PMM_III"/>
    <property type="match status" value="1"/>
</dbReference>
<dbReference type="SUPFAM" id="SSF55957">
    <property type="entry name" value="Phosphoglucomutase, C-terminal domain"/>
    <property type="match status" value="1"/>
</dbReference>
<evidence type="ECO:0000256" key="3">
    <source>
        <dbReference type="ARBA" id="ARBA00004699"/>
    </source>
</evidence>
<evidence type="ECO:0000313" key="15">
    <source>
        <dbReference type="EMBL" id="EJP73942.1"/>
    </source>
</evidence>
<evidence type="ECO:0000256" key="5">
    <source>
        <dbReference type="ARBA" id="ARBA00012730"/>
    </source>
</evidence>
<feature type="domain" description="Alpha-D-phosphohexomutase alpha/beta/alpha" evidence="13">
    <location>
        <begin position="148"/>
        <end position="247"/>
    </location>
</feature>
<comment type="similarity">
    <text evidence="4 10">Belongs to the phosphohexose mutase family.</text>
</comment>
<feature type="domain" description="Alpha-D-phosphohexomutase C-terminal" evidence="11">
    <location>
        <begin position="366"/>
        <end position="439"/>
    </location>
</feature>
<comment type="catalytic activity">
    <reaction evidence="1">
        <text>alpha-D-mannose 1-phosphate = D-mannose 6-phosphate</text>
        <dbReference type="Rhea" id="RHEA:11140"/>
        <dbReference type="ChEBI" id="CHEBI:58409"/>
        <dbReference type="ChEBI" id="CHEBI:58735"/>
        <dbReference type="EC" id="5.4.2.8"/>
    </reaction>
</comment>
<gene>
    <name evidence="15" type="ORF">NT02SARS_0638</name>
</gene>
<dbReference type="PANTHER" id="PTHR43771">
    <property type="entry name" value="PHOSPHOMANNOMUTASE"/>
    <property type="match status" value="1"/>
</dbReference>
<dbReference type="EMBL" id="JH611164">
    <property type="protein sequence ID" value="EJP73942.1"/>
    <property type="molecule type" value="Genomic_DNA"/>
</dbReference>
<feature type="domain" description="Alpha-D-phosphohexomutase alpha/beta/alpha" evidence="14">
    <location>
        <begin position="253"/>
        <end position="358"/>
    </location>
</feature>
<comment type="pathway">
    <text evidence="3">Nucleotide-sugar biosynthesis; GDP-alpha-D-mannose biosynthesis; alpha-D-mannose 1-phosphate from D-fructose 6-phosphate: step 2/2.</text>
</comment>
<dbReference type="HOGENOM" id="CLU_016950_9_1_6"/>
<dbReference type="Pfam" id="PF02879">
    <property type="entry name" value="PGM_PMM_II"/>
    <property type="match status" value="1"/>
</dbReference>
<evidence type="ECO:0000313" key="16">
    <source>
        <dbReference type="Proteomes" id="UP000010116"/>
    </source>
</evidence>
<dbReference type="InterPro" id="IPR016055">
    <property type="entry name" value="A-D-PHexomutase_a/b/a-I/II/III"/>
</dbReference>
<evidence type="ECO:0000256" key="8">
    <source>
        <dbReference type="ARBA" id="ARBA00022842"/>
    </source>
</evidence>
<evidence type="ECO:0000256" key="10">
    <source>
        <dbReference type="RuleBase" id="RU004326"/>
    </source>
</evidence>
<dbReference type="Gene3D" id="3.40.120.10">
    <property type="entry name" value="Alpha-D-Glucose-1,6-Bisphosphate, subunit A, domain 3"/>
    <property type="match status" value="3"/>
</dbReference>
<dbReference type="PRINTS" id="PR00509">
    <property type="entry name" value="PGMPMM"/>
</dbReference>
<evidence type="ECO:0000256" key="7">
    <source>
        <dbReference type="ARBA" id="ARBA00022723"/>
    </source>
</evidence>
<dbReference type="CDD" id="cd03089">
    <property type="entry name" value="PMM_PGM"/>
    <property type="match status" value="1"/>
</dbReference>
<dbReference type="PROSITE" id="PS00710">
    <property type="entry name" value="PGM_PMM"/>
    <property type="match status" value="1"/>
</dbReference>
<evidence type="ECO:0000256" key="6">
    <source>
        <dbReference type="ARBA" id="ARBA00022553"/>
    </source>
</evidence>
<evidence type="ECO:0000259" key="13">
    <source>
        <dbReference type="Pfam" id="PF02879"/>
    </source>
</evidence>
<dbReference type="InterPro" id="IPR005846">
    <property type="entry name" value="A-D-PHexomutase_a/b/a-III"/>
</dbReference>
<comment type="cofactor">
    <cofactor evidence="2">
        <name>Mg(2+)</name>
        <dbReference type="ChEBI" id="CHEBI:18420"/>
    </cofactor>
</comment>
<dbReference type="InterPro" id="IPR036900">
    <property type="entry name" value="A-D-PHexomutase_C_sf"/>
</dbReference>
<name>J4V682_9GAMM</name>
<dbReference type="SUPFAM" id="SSF53738">
    <property type="entry name" value="Phosphoglucomutase, first 3 domains"/>
    <property type="match status" value="3"/>
</dbReference>
<keyword evidence="6" id="KW-0597">Phosphoprotein</keyword>
<feature type="domain" description="Alpha-D-phosphohexomutase alpha/beta/alpha" evidence="12">
    <location>
        <begin position="6"/>
        <end position="131"/>
    </location>
</feature>
<evidence type="ECO:0000259" key="11">
    <source>
        <dbReference type="Pfam" id="PF00408"/>
    </source>
</evidence>